<dbReference type="GO" id="GO:0046872">
    <property type="term" value="F:metal ion binding"/>
    <property type="evidence" value="ECO:0007669"/>
    <property type="project" value="UniProtKB-KW"/>
</dbReference>
<sequence length="614" mass="67808">MGAAMSDERPTPDAHKRPARERRGNGVSAGLGMGPAYVVDRREVNVPHTTIAREGIDDELKRFRAALRGTQEQLETIKSRLTHGEHRQILKAQQMMLRDPDLIQHVEQLIRERLIGAEWAVSEAVDEVRATLAKVGDDYFRARQSDVAFMGERLITTLGGDEKDALTPPPGSVIVAHELSPADAANLANHDVAGIVTEEGGATSHTAIIARALQIPAVVGVHDLIPEVYTNDPVIVDGVHGLIQVRPTQARVEELRDEVQRYEAFEQRVLRERALPAQTEDGENVYLRANLALDEEIELAKRSGAEGVGLYRTEFMYMNRQEPPSEEEHYRMGKALLQRWAPYPVRVRTFDLGSDKQCEALGLNEAEANPAMGVRSMRLALLHREVLLDQLRGLLRAALHGPLQIMLPLISGLEELSAVRGAFNEARAQLAETGLPHASEVHVGVMIEVPAAAIAADLIAERVDFMSIGTNDLIQYALAIDRDNDDVNYLYEPLHPAILRLIKTVCDAGRAHDIPVSLCGEMASDPRYTWVLVGLGLRELSMQAAAIPVIKNIIRSSSIDEMEALAAQVLECRTATEARRLVVRKMNERFPEHLEHGAGIQILDDDSPERASAE</sequence>
<keyword evidence="24" id="KW-0670">Pyruvate</keyword>
<dbReference type="PIRSF" id="PIRSF000732">
    <property type="entry name" value="PTS_enzyme_I"/>
    <property type="match status" value="1"/>
</dbReference>
<dbReference type="NCBIfam" id="TIGR01417">
    <property type="entry name" value="PTS_I_fam"/>
    <property type="match status" value="1"/>
</dbReference>
<keyword evidence="12 16" id="KW-0479">Metal-binding</keyword>
<evidence type="ECO:0000256" key="4">
    <source>
        <dbReference type="ARBA" id="ARBA00007837"/>
    </source>
</evidence>
<dbReference type="InterPro" id="IPR024692">
    <property type="entry name" value="PTS_EI"/>
</dbReference>
<dbReference type="PANTHER" id="PTHR46244:SF6">
    <property type="entry name" value="PHOSPHOENOLPYRUVATE-PROTEIN PHOSPHOTRANSFERASE"/>
    <property type="match status" value="1"/>
</dbReference>
<evidence type="ECO:0000256" key="11">
    <source>
        <dbReference type="ARBA" id="ARBA00022683"/>
    </source>
</evidence>
<dbReference type="GO" id="GO:0009401">
    <property type="term" value="P:phosphoenolpyruvate-dependent sugar phosphotransferase system"/>
    <property type="evidence" value="ECO:0007669"/>
    <property type="project" value="UniProtKB-KW"/>
</dbReference>
<feature type="compositionally biased region" description="Basic and acidic residues" evidence="20">
    <location>
        <begin position="1"/>
        <end position="24"/>
    </location>
</feature>
<dbReference type="PANTHER" id="PTHR46244">
    <property type="entry name" value="PHOSPHOENOLPYRUVATE-PROTEIN PHOSPHOTRANSFERASE"/>
    <property type="match status" value="1"/>
</dbReference>
<keyword evidence="13 16" id="KW-0418">Kinase</keyword>
<comment type="similarity">
    <text evidence="4 16">Belongs to the PEP-utilizing enzyme family.</text>
</comment>
<dbReference type="eggNOG" id="COG1080">
    <property type="taxonomic scope" value="Bacteria"/>
</dbReference>
<dbReference type="InterPro" id="IPR036637">
    <property type="entry name" value="Phosphohistidine_dom_sf"/>
</dbReference>
<keyword evidence="14 16" id="KW-0460">Magnesium</keyword>
<evidence type="ECO:0000256" key="18">
    <source>
        <dbReference type="PIRSR" id="PIRSR000732-2"/>
    </source>
</evidence>
<dbReference type="SUPFAM" id="SSF47831">
    <property type="entry name" value="Enzyme I of the PEP:sugar phosphotransferase system HPr-binding (sub)domain"/>
    <property type="match status" value="1"/>
</dbReference>
<comment type="subcellular location">
    <subcellularLocation>
        <location evidence="3 16">Cytoplasm</location>
    </subcellularLocation>
</comment>
<evidence type="ECO:0000256" key="9">
    <source>
        <dbReference type="ARBA" id="ARBA00022597"/>
    </source>
</evidence>
<dbReference type="SUPFAM" id="SSF51621">
    <property type="entry name" value="Phosphoenolpyruvate/pyruvate domain"/>
    <property type="match status" value="1"/>
</dbReference>
<dbReference type="PRINTS" id="PR01736">
    <property type="entry name" value="PHPHTRNFRASE"/>
</dbReference>
<dbReference type="Pfam" id="PF00391">
    <property type="entry name" value="PEP-utilizers"/>
    <property type="match status" value="1"/>
</dbReference>
<dbReference type="InterPro" id="IPR008731">
    <property type="entry name" value="PTS_EIN"/>
</dbReference>
<evidence type="ECO:0000313" key="25">
    <source>
        <dbReference type="Proteomes" id="UP000005801"/>
    </source>
</evidence>
<evidence type="ECO:0000256" key="20">
    <source>
        <dbReference type="SAM" id="MobiDB-lite"/>
    </source>
</evidence>
<dbReference type="Pfam" id="PF02896">
    <property type="entry name" value="PEP-utilizers_C"/>
    <property type="match status" value="1"/>
</dbReference>
<dbReference type="InterPro" id="IPR040442">
    <property type="entry name" value="Pyrv_kinase-like_dom_sf"/>
</dbReference>
<evidence type="ECO:0000259" key="22">
    <source>
        <dbReference type="Pfam" id="PF02896"/>
    </source>
</evidence>
<dbReference type="AlphaFoldDB" id="A6G436"/>
<feature type="binding site" evidence="18">
    <location>
        <position position="482"/>
    </location>
    <ligand>
        <name>phosphoenolpyruvate</name>
        <dbReference type="ChEBI" id="CHEBI:58702"/>
    </ligand>
</feature>
<proteinExistence type="inferred from homology"/>
<dbReference type="EMBL" id="ABCS01000020">
    <property type="protein sequence ID" value="EDM79359.1"/>
    <property type="molecule type" value="Genomic_DNA"/>
</dbReference>
<organism evidence="24 25">
    <name type="scientific">Plesiocystis pacifica SIR-1</name>
    <dbReference type="NCBI Taxonomy" id="391625"/>
    <lineage>
        <taxon>Bacteria</taxon>
        <taxon>Pseudomonadati</taxon>
        <taxon>Myxococcota</taxon>
        <taxon>Polyangia</taxon>
        <taxon>Nannocystales</taxon>
        <taxon>Nannocystaceae</taxon>
        <taxon>Plesiocystis</taxon>
    </lineage>
</organism>
<evidence type="ECO:0000256" key="8">
    <source>
        <dbReference type="ARBA" id="ARBA00022490"/>
    </source>
</evidence>
<dbReference type="InterPro" id="IPR015813">
    <property type="entry name" value="Pyrv/PenolPyrv_kinase-like_dom"/>
</dbReference>
<keyword evidence="10 16" id="KW-0808">Transferase</keyword>
<evidence type="ECO:0000256" key="6">
    <source>
        <dbReference type="ARBA" id="ARBA00016544"/>
    </source>
</evidence>
<feature type="binding site" evidence="19">
    <location>
        <position position="448"/>
    </location>
    <ligand>
        <name>Mg(2+)</name>
        <dbReference type="ChEBI" id="CHEBI:18420"/>
    </ligand>
</feature>
<evidence type="ECO:0000256" key="10">
    <source>
        <dbReference type="ARBA" id="ARBA00022679"/>
    </source>
</evidence>
<dbReference type="InterPro" id="IPR000121">
    <property type="entry name" value="PEP_util_C"/>
</dbReference>
<comment type="catalytic activity">
    <reaction evidence="1 16">
        <text>L-histidyl-[protein] + phosphoenolpyruvate = N(pros)-phospho-L-histidyl-[protein] + pyruvate</text>
        <dbReference type="Rhea" id="RHEA:23880"/>
        <dbReference type="Rhea" id="RHEA-COMP:9745"/>
        <dbReference type="Rhea" id="RHEA-COMP:9746"/>
        <dbReference type="ChEBI" id="CHEBI:15361"/>
        <dbReference type="ChEBI" id="CHEBI:29979"/>
        <dbReference type="ChEBI" id="CHEBI:58702"/>
        <dbReference type="ChEBI" id="CHEBI:64837"/>
        <dbReference type="EC" id="2.7.3.9"/>
    </reaction>
</comment>
<keyword evidence="8 16" id="KW-0963">Cytoplasm</keyword>
<dbReference type="GO" id="GO:0005737">
    <property type="term" value="C:cytoplasm"/>
    <property type="evidence" value="ECO:0007669"/>
    <property type="project" value="UniProtKB-SubCell"/>
</dbReference>
<dbReference type="SUPFAM" id="SSF52009">
    <property type="entry name" value="Phosphohistidine domain"/>
    <property type="match status" value="1"/>
</dbReference>
<dbReference type="PROSITE" id="PS00742">
    <property type="entry name" value="PEP_ENZYMES_2"/>
    <property type="match status" value="1"/>
</dbReference>
<dbReference type="Gene3D" id="3.20.20.60">
    <property type="entry name" value="Phosphoenolpyruvate-binding domains"/>
    <property type="match status" value="1"/>
</dbReference>
<dbReference type="GO" id="GO:0008965">
    <property type="term" value="F:phosphoenolpyruvate-protein phosphotransferase activity"/>
    <property type="evidence" value="ECO:0007669"/>
    <property type="project" value="UniProtKB-EC"/>
</dbReference>
<dbReference type="EC" id="2.7.3.9" evidence="5 16"/>
<evidence type="ECO:0000256" key="16">
    <source>
        <dbReference type="PIRNR" id="PIRNR000732"/>
    </source>
</evidence>
<evidence type="ECO:0000256" key="13">
    <source>
        <dbReference type="ARBA" id="ARBA00022777"/>
    </source>
</evidence>
<dbReference type="InterPro" id="IPR018274">
    <property type="entry name" value="PEP_util_AS"/>
</dbReference>
<feature type="binding site" evidence="18">
    <location>
        <position position="312"/>
    </location>
    <ligand>
        <name>phosphoenolpyruvate</name>
        <dbReference type="ChEBI" id="CHEBI:58702"/>
    </ligand>
</feature>
<dbReference type="STRING" id="391625.PPSIR1_02361"/>
<comment type="cofactor">
    <cofactor evidence="2 16 19">
        <name>Mg(2+)</name>
        <dbReference type="ChEBI" id="CHEBI:18420"/>
    </cofactor>
</comment>
<dbReference type="InterPro" id="IPR050499">
    <property type="entry name" value="PEP-utilizing_PTS_enzyme"/>
</dbReference>
<evidence type="ECO:0000313" key="24">
    <source>
        <dbReference type="EMBL" id="EDM79359.1"/>
    </source>
</evidence>
<comment type="caution">
    <text evidence="24">The sequence shown here is derived from an EMBL/GenBank/DDBJ whole genome shotgun (WGS) entry which is preliminary data.</text>
</comment>
<comment type="function">
    <text evidence="16">General (non sugar-specific) component of the phosphoenolpyruvate-dependent sugar phosphotransferase system (sugar PTS). This major carbohydrate active-transport system catalyzes the phosphorylation of incoming sugar substrates concomitantly with their translocation across the cell membrane. Enzyme I transfers the phosphoryl group from phosphoenolpyruvate (PEP) to the phosphoryl carrier protein (HPr).</text>
</comment>
<evidence type="ECO:0000259" key="21">
    <source>
        <dbReference type="Pfam" id="PF00391"/>
    </source>
</evidence>
<dbReference type="InterPro" id="IPR008279">
    <property type="entry name" value="PEP-util_enz_mobile_dom"/>
</dbReference>
<feature type="binding site" evidence="19">
    <location>
        <position position="472"/>
    </location>
    <ligand>
        <name>Mg(2+)</name>
        <dbReference type="ChEBI" id="CHEBI:18420"/>
    </ligand>
</feature>
<evidence type="ECO:0000256" key="17">
    <source>
        <dbReference type="PIRSR" id="PIRSR000732-1"/>
    </source>
</evidence>
<feature type="binding site" evidence="18">
    <location>
        <begin position="471"/>
        <end position="472"/>
    </location>
    <ligand>
        <name>phosphoenolpyruvate</name>
        <dbReference type="ChEBI" id="CHEBI:58702"/>
    </ligand>
</feature>
<evidence type="ECO:0000256" key="3">
    <source>
        <dbReference type="ARBA" id="ARBA00004496"/>
    </source>
</evidence>
<evidence type="ECO:0000256" key="2">
    <source>
        <dbReference type="ARBA" id="ARBA00001946"/>
    </source>
</evidence>
<keyword evidence="9 16" id="KW-0762">Sugar transport</keyword>
<keyword evidence="11 16" id="KW-0598">Phosphotransferase system</keyword>
<keyword evidence="7 16" id="KW-0813">Transport</keyword>
<evidence type="ECO:0000256" key="14">
    <source>
        <dbReference type="ARBA" id="ARBA00022842"/>
    </source>
</evidence>
<accession>A6G436</accession>
<protein>
    <recommendedName>
        <fullName evidence="6 16">Phosphoenolpyruvate-protein phosphotransferase</fullName>
        <ecNumber evidence="5 16">2.7.3.9</ecNumber>
    </recommendedName>
    <alternativeName>
        <fullName evidence="15 16">Phosphotransferase system, enzyme I</fullName>
    </alternativeName>
</protein>
<evidence type="ECO:0000256" key="19">
    <source>
        <dbReference type="PIRSR" id="PIRSR000732-3"/>
    </source>
</evidence>
<evidence type="ECO:0000256" key="15">
    <source>
        <dbReference type="ARBA" id="ARBA00033235"/>
    </source>
</evidence>
<dbReference type="Pfam" id="PF05524">
    <property type="entry name" value="PEP-utilisers_N"/>
    <property type="match status" value="1"/>
</dbReference>
<feature type="domain" description="PEP-utilising enzyme mobile" evidence="21">
    <location>
        <begin position="169"/>
        <end position="241"/>
    </location>
</feature>
<name>A6G436_9BACT</name>
<dbReference type="PROSITE" id="PS00370">
    <property type="entry name" value="PEP_ENZYMES_PHOS_SITE"/>
    <property type="match status" value="1"/>
</dbReference>
<feature type="domain" description="PEP-utilising enzyme C-terminal" evidence="22">
    <location>
        <begin position="271"/>
        <end position="557"/>
    </location>
</feature>
<evidence type="ECO:0000256" key="12">
    <source>
        <dbReference type="ARBA" id="ARBA00022723"/>
    </source>
</evidence>
<feature type="region of interest" description="Disordered" evidence="20">
    <location>
        <begin position="1"/>
        <end position="32"/>
    </location>
</feature>
<dbReference type="InterPro" id="IPR006318">
    <property type="entry name" value="PTS_EI-like"/>
</dbReference>
<gene>
    <name evidence="24" type="ORF">PPSIR1_02361</name>
</gene>
<dbReference type="Gene3D" id="1.10.274.10">
    <property type="entry name" value="PtsI, HPr-binding domain"/>
    <property type="match status" value="1"/>
</dbReference>
<dbReference type="InterPro" id="IPR036618">
    <property type="entry name" value="PtsI_HPr-bd_sf"/>
</dbReference>
<dbReference type="Gene3D" id="3.50.30.10">
    <property type="entry name" value="Phosphohistidine domain"/>
    <property type="match status" value="1"/>
</dbReference>
<evidence type="ECO:0000256" key="1">
    <source>
        <dbReference type="ARBA" id="ARBA00000683"/>
    </source>
</evidence>
<dbReference type="Proteomes" id="UP000005801">
    <property type="component" value="Unassembled WGS sequence"/>
</dbReference>
<evidence type="ECO:0000256" key="5">
    <source>
        <dbReference type="ARBA" id="ARBA00012232"/>
    </source>
</evidence>
<feature type="domain" description="Phosphotransferase system enzyme I N-terminal" evidence="23">
    <location>
        <begin position="23"/>
        <end position="143"/>
    </location>
</feature>
<feature type="binding site" evidence="18">
    <location>
        <position position="348"/>
    </location>
    <ligand>
        <name>phosphoenolpyruvate</name>
        <dbReference type="ChEBI" id="CHEBI:58702"/>
    </ligand>
</feature>
<feature type="active site" description="Proton donor" evidence="17">
    <location>
        <position position="519"/>
    </location>
</feature>
<keyword evidence="25" id="KW-1185">Reference proteome</keyword>
<dbReference type="InterPro" id="IPR023151">
    <property type="entry name" value="PEP_util_CS"/>
</dbReference>
<evidence type="ECO:0000259" key="23">
    <source>
        <dbReference type="Pfam" id="PF05524"/>
    </source>
</evidence>
<evidence type="ECO:0000256" key="7">
    <source>
        <dbReference type="ARBA" id="ARBA00022448"/>
    </source>
</evidence>
<reference evidence="24 25" key="1">
    <citation type="submission" date="2007-06" db="EMBL/GenBank/DDBJ databases">
        <authorList>
            <person name="Shimkets L."/>
            <person name="Ferriera S."/>
            <person name="Johnson J."/>
            <person name="Kravitz S."/>
            <person name="Beeson K."/>
            <person name="Sutton G."/>
            <person name="Rogers Y.-H."/>
            <person name="Friedman R."/>
            <person name="Frazier M."/>
            <person name="Venter J.C."/>
        </authorList>
    </citation>
    <scope>NUCLEOTIDE SEQUENCE [LARGE SCALE GENOMIC DNA]</scope>
    <source>
        <strain evidence="24 25">SIR-1</strain>
    </source>
</reference>
<feature type="active site" description="Tele-phosphohistidine intermediate" evidence="17">
    <location>
        <position position="205"/>
    </location>
</feature>
<dbReference type="GO" id="GO:0016301">
    <property type="term" value="F:kinase activity"/>
    <property type="evidence" value="ECO:0007669"/>
    <property type="project" value="UniProtKB-KW"/>
</dbReference>